<evidence type="ECO:0000313" key="2">
    <source>
        <dbReference type="Proteomes" id="UP001476798"/>
    </source>
</evidence>
<proteinExistence type="predicted"/>
<dbReference type="Proteomes" id="UP001476798">
    <property type="component" value="Unassembled WGS sequence"/>
</dbReference>
<keyword evidence="2" id="KW-1185">Reference proteome</keyword>
<accession>A0ABV0PH48</accession>
<protein>
    <submittedName>
        <fullName evidence="1">Uncharacterized protein</fullName>
    </submittedName>
</protein>
<comment type="caution">
    <text evidence="1">The sequence shown here is derived from an EMBL/GenBank/DDBJ whole genome shotgun (WGS) entry which is preliminary data.</text>
</comment>
<gene>
    <name evidence="1" type="ORF">GOODEAATRI_025331</name>
</gene>
<sequence length="82" mass="9043">MEYVPGTPDTHQWSWSNHSTLGTLLRAALWSVSLSSPCVQSSTMTSTLSRLNTRLPRCNILFLTRGRTQAPSRSGAILRGLL</sequence>
<name>A0ABV0PH48_9TELE</name>
<reference evidence="1 2" key="1">
    <citation type="submission" date="2021-06" db="EMBL/GenBank/DDBJ databases">
        <authorList>
            <person name="Palmer J.M."/>
        </authorList>
    </citation>
    <scope>NUCLEOTIDE SEQUENCE [LARGE SCALE GENOMIC DNA]</scope>
    <source>
        <strain evidence="1 2">GA_2019</strain>
        <tissue evidence="1">Muscle</tissue>
    </source>
</reference>
<evidence type="ECO:0000313" key="1">
    <source>
        <dbReference type="EMBL" id="MEQ2182743.1"/>
    </source>
</evidence>
<organism evidence="1 2">
    <name type="scientific">Goodea atripinnis</name>
    <dbReference type="NCBI Taxonomy" id="208336"/>
    <lineage>
        <taxon>Eukaryota</taxon>
        <taxon>Metazoa</taxon>
        <taxon>Chordata</taxon>
        <taxon>Craniata</taxon>
        <taxon>Vertebrata</taxon>
        <taxon>Euteleostomi</taxon>
        <taxon>Actinopterygii</taxon>
        <taxon>Neopterygii</taxon>
        <taxon>Teleostei</taxon>
        <taxon>Neoteleostei</taxon>
        <taxon>Acanthomorphata</taxon>
        <taxon>Ovalentaria</taxon>
        <taxon>Atherinomorphae</taxon>
        <taxon>Cyprinodontiformes</taxon>
        <taxon>Goodeidae</taxon>
        <taxon>Goodea</taxon>
    </lineage>
</organism>
<dbReference type="EMBL" id="JAHRIO010072928">
    <property type="protein sequence ID" value="MEQ2182743.1"/>
    <property type="molecule type" value="Genomic_DNA"/>
</dbReference>